<comment type="subcellular location">
    <subcellularLocation>
        <location evidence="2">Cytoplasm</location>
    </subcellularLocation>
</comment>
<dbReference type="InterPro" id="IPR011129">
    <property type="entry name" value="CSD"/>
</dbReference>
<dbReference type="InterPro" id="IPR022966">
    <property type="entry name" value="RNase_II/R_CS"/>
</dbReference>
<dbReference type="InterPro" id="IPR003029">
    <property type="entry name" value="S1_domain"/>
</dbReference>
<dbReference type="PANTHER" id="PTHR23355">
    <property type="entry name" value="RIBONUCLEASE"/>
    <property type="match status" value="1"/>
</dbReference>
<dbReference type="EMBL" id="JAGKSP010000031">
    <property type="protein sequence ID" value="MBP3967094.1"/>
    <property type="molecule type" value="Genomic_DNA"/>
</dbReference>
<keyword evidence="7" id="KW-0269">Exonuclease</keyword>
<evidence type="ECO:0000256" key="8">
    <source>
        <dbReference type="ARBA" id="ARBA00022884"/>
    </source>
</evidence>
<proteinExistence type="inferred from homology"/>
<comment type="catalytic activity">
    <reaction evidence="1">
        <text>Exonucleolytic cleavage in the 3'- to 5'-direction to yield nucleoside 5'-phosphates.</text>
        <dbReference type="EC" id="3.1.13.1"/>
    </reaction>
</comment>
<accession>A0ABS5CMK2</accession>
<dbReference type="SUPFAM" id="SSF50249">
    <property type="entry name" value="Nucleic acid-binding proteins"/>
    <property type="match status" value="4"/>
</dbReference>
<gene>
    <name evidence="10" type="primary">rnr</name>
    <name evidence="10" type="ORF">I8J30_30895</name>
</gene>
<keyword evidence="4" id="KW-0963">Cytoplasm</keyword>
<feature type="non-terminal residue" evidence="10">
    <location>
        <position position="712"/>
    </location>
</feature>
<evidence type="ECO:0000256" key="7">
    <source>
        <dbReference type="ARBA" id="ARBA00022839"/>
    </source>
</evidence>
<dbReference type="Pfam" id="PF17876">
    <property type="entry name" value="CSD2"/>
    <property type="match status" value="1"/>
</dbReference>
<evidence type="ECO:0000256" key="4">
    <source>
        <dbReference type="ARBA" id="ARBA00022490"/>
    </source>
</evidence>
<dbReference type="NCBIfam" id="TIGR00358">
    <property type="entry name" value="3_prime_RNase"/>
    <property type="match status" value="1"/>
</dbReference>
<comment type="caution">
    <text evidence="10">The sequence shown here is derived from an EMBL/GenBank/DDBJ whole genome shotgun (WGS) entry which is preliminary data.</text>
</comment>
<organism evidence="10 11">
    <name type="scientific">Paenibacillus lignilyticus</name>
    <dbReference type="NCBI Taxonomy" id="1172615"/>
    <lineage>
        <taxon>Bacteria</taxon>
        <taxon>Bacillati</taxon>
        <taxon>Bacillota</taxon>
        <taxon>Bacilli</taxon>
        <taxon>Bacillales</taxon>
        <taxon>Paenibacillaceae</taxon>
        <taxon>Paenibacillus</taxon>
    </lineage>
</organism>
<dbReference type="Pfam" id="PF08206">
    <property type="entry name" value="OB_RNB"/>
    <property type="match status" value="1"/>
</dbReference>
<dbReference type="HAMAP" id="MF_01895">
    <property type="entry name" value="RNase_R"/>
    <property type="match status" value="1"/>
</dbReference>
<dbReference type="SMART" id="SM00316">
    <property type="entry name" value="S1"/>
    <property type="match status" value="1"/>
</dbReference>
<protein>
    <recommendedName>
        <fullName evidence="3">exoribonuclease II</fullName>
        <ecNumber evidence="3">3.1.13.1</ecNumber>
    </recommendedName>
</protein>
<dbReference type="Pfam" id="PF00773">
    <property type="entry name" value="RNB"/>
    <property type="match status" value="1"/>
</dbReference>
<evidence type="ECO:0000256" key="6">
    <source>
        <dbReference type="ARBA" id="ARBA00022801"/>
    </source>
</evidence>
<evidence type="ECO:0000259" key="9">
    <source>
        <dbReference type="PROSITE" id="PS50126"/>
    </source>
</evidence>
<evidence type="ECO:0000256" key="5">
    <source>
        <dbReference type="ARBA" id="ARBA00022722"/>
    </source>
</evidence>
<name>A0ABS5CMK2_9BACL</name>
<dbReference type="InterPro" id="IPR004476">
    <property type="entry name" value="RNase_II/RNase_R"/>
</dbReference>
<dbReference type="EC" id="3.1.13.1" evidence="3"/>
<evidence type="ECO:0000313" key="11">
    <source>
        <dbReference type="Proteomes" id="UP000673394"/>
    </source>
</evidence>
<dbReference type="Gene3D" id="2.40.50.140">
    <property type="entry name" value="Nucleic acid-binding proteins"/>
    <property type="match status" value="3"/>
</dbReference>
<evidence type="ECO:0000256" key="2">
    <source>
        <dbReference type="ARBA" id="ARBA00004496"/>
    </source>
</evidence>
<dbReference type="InterPro" id="IPR040476">
    <property type="entry name" value="CSD2"/>
</dbReference>
<dbReference type="SMART" id="SM00955">
    <property type="entry name" value="RNB"/>
    <property type="match status" value="1"/>
</dbReference>
<keyword evidence="5" id="KW-0540">Nuclease</keyword>
<keyword evidence="8" id="KW-0694">RNA-binding</keyword>
<evidence type="ECO:0000313" key="10">
    <source>
        <dbReference type="EMBL" id="MBP3967094.1"/>
    </source>
</evidence>
<dbReference type="PROSITE" id="PS50126">
    <property type="entry name" value="S1"/>
    <property type="match status" value="1"/>
</dbReference>
<dbReference type="PANTHER" id="PTHR23355:SF9">
    <property type="entry name" value="DIS3-LIKE EXONUCLEASE 2"/>
    <property type="match status" value="1"/>
</dbReference>
<dbReference type="InterPro" id="IPR013223">
    <property type="entry name" value="RNase_B_OB_dom"/>
</dbReference>
<feature type="domain" description="S1 motif" evidence="9">
    <location>
        <begin position="632"/>
        <end position="712"/>
    </location>
</feature>
<sequence>MVTEQQLLEFMREQAYKPMTYQELDKQLGGEGDAASFRNFLVVLNELENEGKIVRNSSDRYGLPERMNLVRGRVQAHAKGFAFLIPEDKGHGDVYINANDLKSAMNGDIVLLRITSKSASGGRMEGEVVKIIERAVTQIVGTFDHHESYGFVLPDDKRINRDIFIPQGQFKGAVTGQKVVVRIVSYPEGRSAAEGEIIEVLGHKDDPGIDILSIIRKHQLPESFPDDVMAEAEAAPDSITEDEIVRQGRRDLRDKVIVTIDGEDAKDLDDAVNVERLENGNFVLGVHIADVGYYVKENSALDQEAYRRGCSVYLVDRVIPMLPHRLSNGICSLNPKVDRLTLSCEMEFDAATLKRVRHDVFTSVIRTKERMTYTNVRKIVADEDPEVMERYADLVPTFKLMEELAMRLRGMRMKRGAIDFDFIESKVIVDSDGKAIDIVKRERSIAESIIEEFMLAANETVAEHFYWLKVPFLYRTHDNPDQEKLLHFVQFAANFGYTIKGKGGSVIHPRALQTLLEDVRGSKEQTVISTVMLRSMKQAKYDAESLGHFGLAAEFYSHFTSPIRRYPDLVIHRVMREVFENGGTLTDARQEALTARMPDIAQQSSERERLAVEAERDTEKLKKCEYMLDKVGEEFDGIISSVTSFGIFVELPNTVEGLIRLSELSDDYYHFHEQHMLLIGERTSKTFRIGDEVRIRVERVNMDEHTIDFGML</sequence>
<dbReference type="InterPro" id="IPR012340">
    <property type="entry name" value="NA-bd_OB-fold"/>
</dbReference>
<dbReference type="CDD" id="cd04471">
    <property type="entry name" value="S1_RNase_R"/>
    <property type="match status" value="1"/>
</dbReference>
<dbReference type="InterPro" id="IPR001900">
    <property type="entry name" value="RNase_II/R"/>
</dbReference>
<reference evidence="10 11" key="1">
    <citation type="submission" date="2021-04" db="EMBL/GenBank/DDBJ databases">
        <title>Paenibacillus sp. DLE-14 whole genome sequence.</title>
        <authorList>
            <person name="Ham Y.J."/>
        </authorList>
    </citation>
    <scope>NUCLEOTIDE SEQUENCE [LARGE SCALE GENOMIC DNA]</scope>
    <source>
        <strain evidence="10 11">DLE-14</strain>
    </source>
</reference>
<dbReference type="PROSITE" id="PS01175">
    <property type="entry name" value="RIBONUCLEASE_II"/>
    <property type="match status" value="1"/>
</dbReference>
<dbReference type="Proteomes" id="UP000673394">
    <property type="component" value="Unassembled WGS sequence"/>
</dbReference>
<dbReference type="InterPro" id="IPR011805">
    <property type="entry name" value="RNase_R"/>
</dbReference>
<dbReference type="NCBIfam" id="TIGR02063">
    <property type="entry name" value="RNase_R"/>
    <property type="match status" value="1"/>
</dbReference>
<dbReference type="SMART" id="SM00357">
    <property type="entry name" value="CSP"/>
    <property type="match status" value="2"/>
</dbReference>
<dbReference type="Pfam" id="PF00575">
    <property type="entry name" value="S1"/>
    <property type="match status" value="1"/>
</dbReference>
<keyword evidence="11" id="KW-1185">Reference proteome</keyword>
<evidence type="ECO:0000256" key="3">
    <source>
        <dbReference type="ARBA" id="ARBA00012163"/>
    </source>
</evidence>
<evidence type="ECO:0000256" key="1">
    <source>
        <dbReference type="ARBA" id="ARBA00001849"/>
    </source>
</evidence>
<dbReference type="RefSeq" id="WP_210664233.1">
    <property type="nucleotide sequence ID" value="NZ_JAGKSP010000031.1"/>
</dbReference>
<dbReference type="InterPro" id="IPR050180">
    <property type="entry name" value="RNR_Ribonuclease"/>
</dbReference>
<keyword evidence="6" id="KW-0378">Hydrolase</keyword>